<dbReference type="EMBL" id="JAEHOE010000046">
    <property type="protein sequence ID" value="KAG2492166.1"/>
    <property type="molecule type" value="Genomic_DNA"/>
</dbReference>
<gene>
    <name evidence="2" type="ORF">HYH03_009417</name>
</gene>
<feature type="compositionally biased region" description="Low complexity" evidence="1">
    <location>
        <begin position="145"/>
        <end position="155"/>
    </location>
</feature>
<evidence type="ECO:0000313" key="3">
    <source>
        <dbReference type="Proteomes" id="UP000612055"/>
    </source>
</evidence>
<accession>A0A835XXT7</accession>
<feature type="compositionally biased region" description="Gly residues" evidence="1">
    <location>
        <begin position="486"/>
        <end position="500"/>
    </location>
</feature>
<feature type="compositionally biased region" description="Gly residues" evidence="1">
    <location>
        <begin position="244"/>
        <end position="259"/>
    </location>
</feature>
<feature type="compositionally biased region" description="Low complexity" evidence="1">
    <location>
        <begin position="544"/>
        <end position="555"/>
    </location>
</feature>
<feature type="compositionally biased region" description="Low complexity" evidence="1">
    <location>
        <begin position="46"/>
        <end position="60"/>
    </location>
</feature>
<keyword evidence="3" id="KW-1185">Reference proteome</keyword>
<dbReference type="Proteomes" id="UP000612055">
    <property type="component" value="Unassembled WGS sequence"/>
</dbReference>
<evidence type="ECO:0000313" key="2">
    <source>
        <dbReference type="EMBL" id="KAG2492166.1"/>
    </source>
</evidence>
<feature type="compositionally biased region" description="Polar residues" evidence="1">
    <location>
        <begin position="170"/>
        <end position="179"/>
    </location>
</feature>
<proteinExistence type="predicted"/>
<name>A0A835XXT7_9CHLO</name>
<dbReference type="OrthoDB" id="552448at2759"/>
<feature type="compositionally biased region" description="Low complexity" evidence="1">
    <location>
        <begin position="501"/>
        <end position="526"/>
    </location>
</feature>
<feature type="compositionally biased region" description="Low complexity" evidence="1">
    <location>
        <begin position="465"/>
        <end position="485"/>
    </location>
</feature>
<feature type="compositionally biased region" description="Basic and acidic residues" evidence="1">
    <location>
        <begin position="609"/>
        <end position="644"/>
    </location>
</feature>
<feature type="compositionally biased region" description="Low complexity" evidence="1">
    <location>
        <begin position="584"/>
        <end position="596"/>
    </location>
</feature>
<comment type="caution">
    <text evidence="2">The sequence shown here is derived from an EMBL/GenBank/DDBJ whole genome shotgun (WGS) entry which is preliminary data.</text>
</comment>
<feature type="compositionally biased region" description="Polar residues" evidence="1">
    <location>
        <begin position="565"/>
        <end position="583"/>
    </location>
</feature>
<feature type="region of interest" description="Disordered" evidence="1">
    <location>
        <begin position="438"/>
        <end position="644"/>
    </location>
</feature>
<feature type="region of interest" description="Disordered" evidence="1">
    <location>
        <begin position="28"/>
        <end position="326"/>
    </location>
</feature>
<feature type="compositionally biased region" description="Low complexity" evidence="1">
    <location>
        <begin position="301"/>
        <end position="311"/>
    </location>
</feature>
<evidence type="ECO:0000256" key="1">
    <source>
        <dbReference type="SAM" id="MobiDB-lite"/>
    </source>
</evidence>
<organism evidence="2 3">
    <name type="scientific">Edaphochlamys debaryana</name>
    <dbReference type="NCBI Taxonomy" id="47281"/>
    <lineage>
        <taxon>Eukaryota</taxon>
        <taxon>Viridiplantae</taxon>
        <taxon>Chlorophyta</taxon>
        <taxon>core chlorophytes</taxon>
        <taxon>Chlorophyceae</taxon>
        <taxon>CS clade</taxon>
        <taxon>Chlamydomonadales</taxon>
        <taxon>Chlamydomonadales incertae sedis</taxon>
        <taxon>Edaphochlamys</taxon>
    </lineage>
</organism>
<dbReference type="AlphaFoldDB" id="A0A835XXT7"/>
<sequence>MATPSEQLAGAGTNVRGSIELERGAMVGSGQYSLGGNGKSVATSASSVPFPSPLSVPTTLHASHGGPMSPDAASPALPPGTSAGELRAMANALEDSRLDDSPGPSDSPGPGGRLRASHKAAARDSHDYSQDGFEPESPGADDPRQTSSSQPSQQHPNRRSSRNVDAIYSPKSSPRSSVGASGFDKYVVNRPLGYGGQVLDPSARAQYVTPAAAPAAPPQRSHRGPSPQTLAAAASSPYAQPVGAGPGPNVGATNGGAQRGPGRPASPSLRNTPPSRGNPGSGGGGASPATPAGGSGGGSAGAPSTSGRRPGSSGGGHPSHAATAYVNGGGGGGRAAQLAAVGYKGPAAGNAAARARARREELFEETDPAVVLEQSLALVVTIEGLIRESVGLAPDTPLDAIPADVAPRIPLELLDALEDTLEVIAMCREELARLARGSRAGEDDGDGEGGGSPAHAHPGLHRTPSRGARISGSGSQSARSSTSTGLGAGAGGGAGGGLGARGSASLPRVNSASSAGGRSGAGSYRGVPPGPPSGSPAHSYRPPSGSGSHHGGSSHYTASPPPSHRGSTASGHVTTRSNRSSPPYGNNGSQYGSYGSTPWGGVSTFQEPYRPDPNRQRAWHKEPPPEQWVERKQQQQEQERRRREAQIAADVRFLQQVRQRTVEVRQESQQLLATAEESVRAARSARVASQAQHRFLQYQDAIAEDARRQGELAALGVPMDYGGDY</sequence>
<protein>
    <submittedName>
        <fullName evidence="2">Uncharacterized protein</fullName>
    </submittedName>
</protein>
<reference evidence="2" key="1">
    <citation type="journal article" date="2020" name="bioRxiv">
        <title>Comparative genomics of Chlamydomonas.</title>
        <authorList>
            <person name="Craig R.J."/>
            <person name="Hasan A.R."/>
            <person name="Ness R.W."/>
            <person name="Keightley P.D."/>
        </authorList>
    </citation>
    <scope>NUCLEOTIDE SEQUENCE</scope>
    <source>
        <strain evidence="2">CCAP 11/70</strain>
    </source>
</reference>